<dbReference type="InterPro" id="IPR027272">
    <property type="entry name" value="Piezo"/>
</dbReference>
<dbReference type="InterPro" id="IPR031334">
    <property type="entry name" value="Piezo_cap_dom"/>
</dbReference>
<reference evidence="4 5" key="1">
    <citation type="submission" date="2024-08" db="EMBL/GenBank/DDBJ databases">
        <title>Gnathostoma spinigerum genome.</title>
        <authorList>
            <person name="Gonzalez-Bertolin B."/>
            <person name="Monzon S."/>
            <person name="Zaballos A."/>
            <person name="Jimenez P."/>
            <person name="Dekumyoy P."/>
            <person name="Varona S."/>
            <person name="Cuesta I."/>
            <person name="Sumanam S."/>
            <person name="Adisakwattana P."/>
            <person name="Gasser R.B."/>
            <person name="Hernandez-Gonzalez A."/>
            <person name="Young N.D."/>
            <person name="Perteguer M.J."/>
        </authorList>
    </citation>
    <scope>NUCLEOTIDE SEQUENCE [LARGE SCALE GENOMIC DNA]</scope>
    <source>
        <strain evidence="4">AL3</strain>
        <tissue evidence="4">Liver</tissue>
    </source>
</reference>
<proteinExistence type="predicted"/>
<gene>
    <name evidence="4" type="ORF">AB6A40_000289</name>
</gene>
<dbReference type="PANTHER" id="PTHR13167">
    <property type="entry name" value="PIEZO-TYPE MECHANOSENSITIVE ION CHANNEL COMPONENT"/>
    <property type="match status" value="1"/>
</dbReference>
<dbReference type="AlphaFoldDB" id="A0ABD6E1U3"/>
<dbReference type="InterPro" id="IPR056770">
    <property type="entry name" value="Piezo_THU9_anchor"/>
</dbReference>
<accession>A0ABD6E1U3</accession>
<feature type="transmembrane region" description="Helical" evidence="1">
    <location>
        <begin position="87"/>
        <end position="110"/>
    </location>
</feature>
<sequence length="552" mass="63240">MLILISMMIIVDRALYLRKAVMCKLVYQLLIVVFIHAWIFFLLPKITLQSAWNNKTAQVLYIVKCVYLLFSAWQIRNGYPNLCLGNLVTHAYGLSNMIFFKIFMAIPFLFELRTSIDWTWTDTSMPLFDFFNMENFYATIYNLKCARQFEKDFPAPRGVAKGIVVKYLMGLPMIAVLILIIWLPLLAFSLLNRIGSVLTPESARLSIAVEGYPPLYTVEARGIELESVTPDEFKQIKELFSMRFNSTDSQSLLRARRAIAFIDDYTYQDVLKVRFRPESENFWSISNDALNALKYQLRDVNDSVNIDVRLWFERPGIGSSKQPVIHSRTHTITLKKNSRIRSDLIALLSGSTADRNLTLARALPVYVIVPNEGEIKPAYSLLQAICGLSSVYECRMSSNLVMKLEQPSNNLSDKLWTAELEMNNGTKAMTLPLDVVKYESKQATYVQMVAFVDRVFPTFLTKYVQGGIVAMYIAVVLLVGKLIRGIVTNQPLDVIISEIPNPDFLLKICLDIYLVREAKDFVLEQDLFAKLIFLFRSPATLIKWTRYKVKSE</sequence>
<feature type="domain" description="Piezo THU9 and anchor" evidence="3">
    <location>
        <begin position="1"/>
        <end position="189"/>
    </location>
</feature>
<evidence type="ECO:0000259" key="2">
    <source>
        <dbReference type="Pfam" id="PF12166"/>
    </source>
</evidence>
<dbReference type="Pfam" id="PF12166">
    <property type="entry name" value="Piezo_cap"/>
    <property type="match status" value="1"/>
</dbReference>
<keyword evidence="5" id="KW-1185">Reference proteome</keyword>
<evidence type="ECO:0000256" key="1">
    <source>
        <dbReference type="SAM" id="Phobius"/>
    </source>
</evidence>
<dbReference type="Pfam" id="PF24874">
    <property type="entry name" value="Piezo_THU9_anchor"/>
    <property type="match status" value="1"/>
</dbReference>
<organism evidence="4 5">
    <name type="scientific">Gnathostoma spinigerum</name>
    <dbReference type="NCBI Taxonomy" id="75299"/>
    <lineage>
        <taxon>Eukaryota</taxon>
        <taxon>Metazoa</taxon>
        <taxon>Ecdysozoa</taxon>
        <taxon>Nematoda</taxon>
        <taxon>Chromadorea</taxon>
        <taxon>Rhabditida</taxon>
        <taxon>Spirurina</taxon>
        <taxon>Gnathostomatomorpha</taxon>
        <taxon>Gnathostomatoidea</taxon>
        <taxon>Gnathostomatidae</taxon>
        <taxon>Gnathostoma</taxon>
    </lineage>
</organism>
<feature type="domain" description="Piezo non-specific cation channel cap" evidence="2">
    <location>
        <begin position="248"/>
        <end position="546"/>
    </location>
</feature>
<dbReference type="PANTHER" id="PTHR13167:SF25">
    <property type="entry name" value="PIEZO-TYPE MECHANOSENSITIVE ION CHANNEL COMPONENT"/>
    <property type="match status" value="1"/>
</dbReference>
<keyword evidence="1" id="KW-1133">Transmembrane helix</keyword>
<evidence type="ECO:0000313" key="4">
    <source>
        <dbReference type="EMBL" id="MFH4973580.1"/>
    </source>
</evidence>
<dbReference type="Proteomes" id="UP001608902">
    <property type="component" value="Unassembled WGS sequence"/>
</dbReference>
<comment type="caution">
    <text evidence="4">The sequence shown here is derived from an EMBL/GenBank/DDBJ whole genome shotgun (WGS) entry which is preliminary data.</text>
</comment>
<keyword evidence="1" id="KW-0472">Membrane</keyword>
<name>A0ABD6E1U3_9BILA</name>
<evidence type="ECO:0008006" key="6">
    <source>
        <dbReference type="Google" id="ProtNLM"/>
    </source>
</evidence>
<evidence type="ECO:0000259" key="3">
    <source>
        <dbReference type="Pfam" id="PF24874"/>
    </source>
</evidence>
<feature type="transmembrane region" description="Helical" evidence="1">
    <location>
        <begin position="25"/>
        <end position="44"/>
    </location>
</feature>
<feature type="transmembrane region" description="Helical" evidence="1">
    <location>
        <begin position="463"/>
        <end position="483"/>
    </location>
</feature>
<evidence type="ECO:0000313" key="5">
    <source>
        <dbReference type="Proteomes" id="UP001608902"/>
    </source>
</evidence>
<dbReference type="EMBL" id="JBGFUD010000079">
    <property type="protein sequence ID" value="MFH4973580.1"/>
    <property type="molecule type" value="Genomic_DNA"/>
</dbReference>
<protein>
    <recommendedName>
        <fullName evidence="6">Piezo non-specific cation channel R-Ras-binding domain-containing protein</fullName>
    </recommendedName>
</protein>
<keyword evidence="1" id="KW-0812">Transmembrane</keyword>
<feature type="transmembrane region" description="Helical" evidence="1">
    <location>
        <begin position="56"/>
        <end position="75"/>
    </location>
</feature>
<feature type="transmembrane region" description="Helical" evidence="1">
    <location>
        <begin position="167"/>
        <end position="191"/>
    </location>
</feature>